<dbReference type="InterPro" id="IPR037401">
    <property type="entry name" value="SnoaL-like"/>
</dbReference>
<dbReference type="SUPFAM" id="SSF54427">
    <property type="entry name" value="NTF2-like"/>
    <property type="match status" value="1"/>
</dbReference>
<sequence length="147" mass="16660">MTSPANRALFVRMLEALGTKDFDGFQACLAEDVLLEWPFPPMAGFPTEARGARWFRENLEASWADFAPYAYRIAAIHEMADPDRLVAEYSSHSTYLPTGRPYENAYVAVVWFEGGRISRWREYLNPEVIARTLAPGVQWRDEAAPAA</sequence>
<dbReference type="AlphaFoldDB" id="A0A1S1HKT7"/>
<accession>A0A1S1HKT7</accession>
<evidence type="ECO:0000313" key="3">
    <source>
        <dbReference type="Proteomes" id="UP000179467"/>
    </source>
</evidence>
<dbReference type="InterPro" id="IPR032710">
    <property type="entry name" value="NTF2-like_dom_sf"/>
</dbReference>
<dbReference type="EMBL" id="MIPT01000001">
    <property type="protein sequence ID" value="OHT21140.1"/>
    <property type="molecule type" value="Genomic_DNA"/>
</dbReference>
<organism evidence="2 3">
    <name type="scientific">Edaphosphingomonas haloaromaticamans</name>
    <dbReference type="NCBI Taxonomy" id="653954"/>
    <lineage>
        <taxon>Bacteria</taxon>
        <taxon>Pseudomonadati</taxon>
        <taxon>Pseudomonadota</taxon>
        <taxon>Alphaproteobacteria</taxon>
        <taxon>Sphingomonadales</taxon>
        <taxon>Rhizorhabdaceae</taxon>
        <taxon>Edaphosphingomonas</taxon>
    </lineage>
</organism>
<comment type="caution">
    <text evidence="2">The sequence shown here is derived from an EMBL/GenBank/DDBJ whole genome shotgun (WGS) entry which is preliminary data.</text>
</comment>
<reference evidence="2 3" key="1">
    <citation type="submission" date="2016-09" db="EMBL/GenBank/DDBJ databases">
        <title>Metabolic pathway, cell adaptation mechanisms and a novel monoxygenase revealed through proteogenomic-transcription analysis of a Sphingomonas haloaromaticamans strain degrading the fungicide ortho-phenylphenol.</title>
        <authorList>
            <person name="Perruchon C."/>
            <person name="Papadopoulou E.S."/>
            <person name="Rousidou C."/>
            <person name="Vasileiadis S."/>
            <person name="Tanou G."/>
            <person name="Amoutzias G."/>
            <person name="Molassiotis A."/>
            <person name="Karpouzas D.G."/>
        </authorList>
    </citation>
    <scope>NUCLEOTIDE SEQUENCE [LARGE SCALE GENOMIC DNA]</scope>
    <source>
        <strain evidence="2 3">P3</strain>
    </source>
</reference>
<dbReference type="RefSeq" id="WP_070934394.1">
    <property type="nucleotide sequence ID" value="NZ_MIPT01000001.1"/>
</dbReference>
<protein>
    <submittedName>
        <fullName evidence="2">SnoaL-like domain protein</fullName>
    </submittedName>
</protein>
<dbReference type="Proteomes" id="UP000179467">
    <property type="component" value="Unassembled WGS sequence"/>
</dbReference>
<evidence type="ECO:0000259" key="1">
    <source>
        <dbReference type="Pfam" id="PF12680"/>
    </source>
</evidence>
<dbReference type="Pfam" id="PF12680">
    <property type="entry name" value="SnoaL_2"/>
    <property type="match status" value="1"/>
</dbReference>
<dbReference type="OrthoDB" id="2083380at2"/>
<name>A0A1S1HKT7_9SPHN</name>
<feature type="domain" description="SnoaL-like" evidence="1">
    <location>
        <begin position="12"/>
        <end position="120"/>
    </location>
</feature>
<keyword evidence="3" id="KW-1185">Reference proteome</keyword>
<gene>
    <name evidence="2" type="ORF">BHE75_03145</name>
</gene>
<evidence type="ECO:0000313" key="2">
    <source>
        <dbReference type="EMBL" id="OHT21140.1"/>
    </source>
</evidence>
<dbReference type="Gene3D" id="3.10.450.50">
    <property type="match status" value="1"/>
</dbReference>
<proteinExistence type="predicted"/>